<evidence type="ECO:0000256" key="2">
    <source>
        <dbReference type="ARBA" id="ARBA00022723"/>
    </source>
</evidence>
<dbReference type="SMART" id="SM00358">
    <property type="entry name" value="DSRM"/>
    <property type="match status" value="1"/>
</dbReference>
<protein>
    <recommendedName>
        <fullName evidence="14">C2H2-type domain-containing protein</fullName>
    </recommendedName>
</protein>
<evidence type="ECO:0000256" key="9">
    <source>
        <dbReference type="SAM" id="MobiDB-lite"/>
    </source>
</evidence>
<feature type="compositionally biased region" description="Low complexity" evidence="9">
    <location>
        <begin position="350"/>
        <end position="361"/>
    </location>
</feature>
<feature type="region of interest" description="Disordered" evidence="9">
    <location>
        <begin position="426"/>
        <end position="445"/>
    </location>
</feature>
<dbReference type="AlphaFoldDB" id="A0A6A5BA34"/>
<dbReference type="SMART" id="SM00355">
    <property type="entry name" value="ZnF_C2H2"/>
    <property type="match status" value="5"/>
</dbReference>
<sequence length="642" mass="71864">MVFLCKKCNQTFTNIFDYKKHIVGHSSEQSSNTLSSLASKTTLAPNAEISNTNNTSSSVSPFLCKKCNQGFADIFEYKKHISTHSSEQSSNTLSSSASKTTSTPNTSTNINFASSSFQPRNPTKSSTSPILHSQHHHQAGVDRTSSSPISSTSIHSSTTRTSPSHAESYHSESTKSVLSGGSGNISSFGRPSSASPPSQHSFPHDNRMYSNDPPFYQQFHPPVFQNVQLPYPGAYLPSYPSVPLYHQHYKQNNPPIPSYHHHAHHFQNQEIEQLSDNFANSANLGSYSKPQASISEPMRSIWYCPICNVECNSQQKLNEHKQGKTHLKKLKNHHLLSEQVSPQNVNNERPPSSASTSPLPSLSDLKDVIELQKRETGDWFKCKICDVECNGPDVLMNHLGGKQHKKNRERYELKTKLLETENTKNNVGTQQSGVRSSDDGISSNTDTSLESITEMINSGKLIKRDGGSEEGFYCAICETFCNSLDALKDHISGKKHLKNMKNAAALELREKSMKLQTPASLHTHQQQDEEFYRVIGINTNDQYLDFDLSRGVQILEYFFTKVYFQKPSYIEESEGPPHSMTFKCLIHVEHHNFTVEGIASSKKDAKRYAAIETCRVLNEKGLLKEVVPDYLYYNPLSSLSNK</sequence>
<dbReference type="Pfam" id="PF00035">
    <property type="entry name" value="dsrm"/>
    <property type="match status" value="1"/>
</dbReference>
<keyword evidence="13" id="KW-1185">Reference proteome</keyword>
<dbReference type="VEuPathDB" id="AmoebaDB:NfTy_081840"/>
<keyword evidence="5" id="KW-0862">Zinc</keyword>
<reference evidence="12 13" key="1">
    <citation type="journal article" date="2019" name="Sci. Rep.">
        <title>Nanopore sequencing improves the draft genome of the human pathogenic amoeba Naegleria fowleri.</title>
        <authorList>
            <person name="Liechti N."/>
            <person name="Schurch N."/>
            <person name="Bruggmann R."/>
            <person name="Wittwer M."/>
        </authorList>
    </citation>
    <scope>NUCLEOTIDE SEQUENCE [LARGE SCALE GENOMIC DNA]</scope>
    <source>
        <strain evidence="12 13">ATCC 30894</strain>
    </source>
</reference>
<dbReference type="VEuPathDB" id="AmoebaDB:FDP41_010014"/>
<keyword evidence="2" id="KW-0479">Metal-binding</keyword>
<dbReference type="PANTHER" id="PTHR46144:SF6">
    <property type="entry name" value="C2H2-TYPE DOMAIN-CONTAINING PROTEIN"/>
    <property type="match status" value="1"/>
</dbReference>
<dbReference type="VEuPathDB" id="AmoebaDB:NF0043280"/>
<feature type="compositionally biased region" description="Polar residues" evidence="9">
    <location>
        <begin position="112"/>
        <end position="131"/>
    </location>
</feature>
<evidence type="ECO:0000256" key="3">
    <source>
        <dbReference type="ARBA" id="ARBA00022737"/>
    </source>
</evidence>
<dbReference type="InterPro" id="IPR014720">
    <property type="entry name" value="dsRBD_dom"/>
</dbReference>
<dbReference type="InterPro" id="IPR003604">
    <property type="entry name" value="Matrin/U1-like-C_Znf_C2H2"/>
</dbReference>
<dbReference type="GO" id="GO:0003723">
    <property type="term" value="F:RNA binding"/>
    <property type="evidence" value="ECO:0007669"/>
    <property type="project" value="UniProtKB-UniRule"/>
</dbReference>
<dbReference type="InterPro" id="IPR013087">
    <property type="entry name" value="Znf_C2H2_type"/>
</dbReference>
<dbReference type="RefSeq" id="XP_044556507.1">
    <property type="nucleotide sequence ID" value="XM_044700267.1"/>
</dbReference>
<name>A0A6A5BA34_NAEFO</name>
<evidence type="ECO:0000256" key="7">
    <source>
        <dbReference type="PROSITE-ProRule" id="PRU00042"/>
    </source>
</evidence>
<feature type="domain" description="C2H2-type" evidence="11">
    <location>
        <begin position="3"/>
        <end position="30"/>
    </location>
</feature>
<accession>A0A6A5BA34</accession>
<dbReference type="SMART" id="SM00451">
    <property type="entry name" value="ZnF_U1"/>
    <property type="match status" value="3"/>
</dbReference>
<dbReference type="SUPFAM" id="SSF57667">
    <property type="entry name" value="beta-beta-alpha zinc fingers"/>
    <property type="match status" value="4"/>
</dbReference>
<dbReference type="SUPFAM" id="SSF54768">
    <property type="entry name" value="dsRNA-binding domain-like"/>
    <property type="match status" value="1"/>
</dbReference>
<evidence type="ECO:0000256" key="4">
    <source>
        <dbReference type="ARBA" id="ARBA00022771"/>
    </source>
</evidence>
<feature type="compositionally biased region" description="Low complexity" evidence="9">
    <location>
        <begin position="85"/>
        <end position="111"/>
    </location>
</feature>
<dbReference type="GeneID" id="68117229"/>
<dbReference type="OMA" id="HITSFRC"/>
<feature type="region of interest" description="Disordered" evidence="9">
    <location>
        <begin position="85"/>
        <end position="214"/>
    </location>
</feature>
<keyword evidence="6" id="KW-0539">Nucleus</keyword>
<dbReference type="PANTHER" id="PTHR46144">
    <property type="entry name" value="ZINC FINGER PROTEIN 385B-LIKE"/>
    <property type="match status" value="1"/>
</dbReference>
<dbReference type="CDD" id="cd00048">
    <property type="entry name" value="DSRM_SF"/>
    <property type="match status" value="1"/>
</dbReference>
<feature type="compositionally biased region" description="Low complexity" evidence="9">
    <location>
        <begin position="143"/>
        <end position="165"/>
    </location>
</feature>
<feature type="compositionally biased region" description="Polar residues" evidence="9">
    <location>
        <begin position="174"/>
        <end position="201"/>
    </location>
</feature>
<evidence type="ECO:0008006" key="14">
    <source>
        <dbReference type="Google" id="ProtNLM"/>
    </source>
</evidence>
<evidence type="ECO:0000313" key="12">
    <source>
        <dbReference type="EMBL" id="KAF0971791.1"/>
    </source>
</evidence>
<gene>
    <name evidence="12" type="ORF">FDP41_010014</name>
</gene>
<proteinExistence type="predicted"/>
<dbReference type="PROSITE" id="PS50137">
    <property type="entry name" value="DS_RBD"/>
    <property type="match status" value="1"/>
</dbReference>
<dbReference type="Gene3D" id="3.30.160.20">
    <property type="match status" value="1"/>
</dbReference>
<dbReference type="EMBL" id="VFQX01000074">
    <property type="protein sequence ID" value="KAF0971791.1"/>
    <property type="molecule type" value="Genomic_DNA"/>
</dbReference>
<evidence type="ECO:0000313" key="13">
    <source>
        <dbReference type="Proteomes" id="UP000444721"/>
    </source>
</evidence>
<evidence type="ECO:0000259" key="10">
    <source>
        <dbReference type="PROSITE" id="PS50137"/>
    </source>
</evidence>
<dbReference type="Pfam" id="PF12874">
    <property type="entry name" value="zf-met"/>
    <property type="match status" value="3"/>
</dbReference>
<feature type="domain" description="DRBM" evidence="10">
    <location>
        <begin position="570"/>
        <end position="619"/>
    </location>
</feature>
<evidence type="ECO:0000256" key="1">
    <source>
        <dbReference type="ARBA" id="ARBA00004123"/>
    </source>
</evidence>
<evidence type="ECO:0000256" key="6">
    <source>
        <dbReference type="ARBA" id="ARBA00023242"/>
    </source>
</evidence>
<evidence type="ECO:0000256" key="5">
    <source>
        <dbReference type="ARBA" id="ARBA00022833"/>
    </source>
</evidence>
<keyword evidence="4 7" id="KW-0863">Zinc-finger</keyword>
<dbReference type="InterPro" id="IPR036236">
    <property type="entry name" value="Znf_C2H2_sf"/>
</dbReference>
<dbReference type="OrthoDB" id="434647at2759"/>
<dbReference type="Proteomes" id="UP000444721">
    <property type="component" value="Unassembled WGS sequence"/>
</dbReference>
<comment type="caution">
    <text evidence="12">The sequence shown here is derived from an EMBL/GenBank/DDBJ whole genome shotgun (WGS) entry which is preliminary data.</text>
</comment>
<feature type="domain" description="C2H2-type" evidence="11">
    <location>
        <begin position="62"/>
        <end position="89"/>
    </location>
</feature>
<evidence type="ECO:0000256" key="8">
    <source>
        <dbReference type="PROSITE-ProRule" id="PRU00266"/>
    </source>
</evidence>
<dbReference type="InterPro" id="IPR051868">
    <property type="entry name" value="ZN346_ZMAT4"/>
</dbReference>
<organism evidence="12 13">
    <name type="scientific">Naegleria fowleri</name>
    <name type="common">Brain eating amoeba</name>
    <dbReference type="NCBI Taxonomy" id="5763"/>
    <lineage>
        <taxon>Eukaryota</taxon>
        <taxon>Discoba</taxon>
        <taxon>Heterolobosea</taxon>
        <taxon>Tetramitia</taxon>
        <taxon>Eutetramitia</taxon>
        <taxon>Vahlkampfiidae</taxon>
        <taxon>Naegleria</taxon>
    </lineage>
</organism>
<keyword evidence="3" id="KW-0677">Repeat</keyword>
<dbReference type="GO" id="GO:0005634">
    <property type="term" value="C:nucleus"/>
    <property type="evidence" value="ECO:0007669"/>
    <property type="project" value="UniProtKB-SubCell"/>
</dbReference>
<dbReference type="PROSITE" id="PS50157">
    <property type="entry name" value="ZINC_FINGER_C2H2_2"/>
    <property type="match status" value="2"/>
</dbReference>
<comment type="subcellular location">
    <subcellularLocation>
        <location evidence="1">Nucleus</location>
    </subcellularLocation>
</comment>
<keyword evidence="8" id="KW-0694">RNA-binding</keyword>
<evidence type="ECO:0000259" key="11">
    <source>
        <dbReference type="PROSITE" id="PS50157"/>
    </source>
</evidence>
<dbReference type="PROSITE" id="PS00028">
    <property type="entry name" value="ZINC_FINGER_C2H2_1"/>
    <property type="match status" value="4"/>
</dbReference>
<feature type="region of interest" description="Disordered" evidence="9">
    <location>
        <begin position="341"/>
        <end position="361"/>
    </location>
</feature>
<dbReference type="Gene3D" id="3.30.160.60">
    <property type="entry name" value="Classic Zinc Finger"/>
    <property type="match status" value="4"/>
</dbReference>
<dbReference type="GO" id="GO:0008270">
    <property type="term" value="F:zinc ion binding"/>
    <property type="evidence" value="ECO:0007669"/>
    <property type="project" value="UniProtKB-KW"/>
</dbReference>